<accession>A0A2H0UD38</accession>
<organism evidence="1 2">
    <name type="scientific">Candidatus Kaiserbacteria bacterium CG10_big_fil_rev_8_21_14_0_10_47_16</name>
    <dbReference type="NCBI Taxonomy" id="1974608"/>
    <lineage>
        <taxon>Bacteria</taxon>
        <taxon>Candidatus Kaiseribacteriota</taxon>
    </lineage>
</organism>
<name>A0A2H0UD38_9BACT</name>
<proteinExistence type="predicted"/>
<comment type="caution">
    <text evidence="1">The sequence shown here is derived from an EMBL/GenBank/DDBJ whole genome shotgun (WGS) entry which is preliminary data.</text>
</comment>
<dbReference type="EMBL" id="PFBI01000006">
    <property type="protein sequence ID" value="PIR84338.1"/>
    <property type="molecule type" value="Genomic_DNA"/>
</dbReference>
<protein>
    <submittedName>
        <fullName evidence="1">Uncharacterized protein</fullName>
    </submittedName>
</protein>
<dbReference type="AlphaFoldDB" id="A0A2H0UD38"/>
<sequence>MKVQKINKAKILLPTAETVERLSTIEPGVIQCYYDGFLAGDIEYRRINARHTQEKALDAYYAGAVELVQLSLGFGKYLYLAIGKKYPRRPIPRPVRIKL</sequence>
<evidence type="ECO:0000313" key="2">
    <source>
        <dbReference type="Proteomes" id="UP000229344"/>
    </source>
</evidence>
<evidence type="ECO:0000313" key="1">
    <source>
        <dbReference type="EMBL" id="PIR84338.1"/>
    </source>
</evidence>
<dbReference type="Proteomes" id="UP000229344">
    <property type="component" value="Unassembled WGS sequence"/>
</dbReference>
<gene>
    <name evidence="1" type="ORF">COU16_01965</name>
</gene>
<reference evidence="2" key="1">
    <citation type="submission" date="2017-09" db="EMBL/GenBank/DDBJ databases">
        <title>Depth-based differentiation of microbial function through sediment-hosted aquifers and enrichment of novel symbionts in the deep terrestrial subsurface.</title>
        <authorList>
            <person name="Probst A.J."/>
            <person name="Ladd B."/>
            <person name="Jarett J.K."/>
            <person name="Geller-Mcgrath D.E."/>
            <person name="Sieber C.M.K."/>
            <person name="Emerson J.B."/>
            <person name="Anantharaman K."/>
            <person name="Thomas B.C."/>
            <person name="Malmstrom R."/>
            <person name="Stieglmeier M."/>
            <person name="Klingl A."/>
            <person name="Woyke T."/>
            <person name="Ryan C.M."/>
            <person name="Banfield J.F."/>
        </authorList>
    </citation>
    <scope>NUCLEOTIDE SEQUENCE [LARGE SCALE GENOMIC DNA]</scope>
</reference>